<accession>K2LU81</accession>
<dbReference type="InterPro" id="IPR013320">
    <property type="entry name" value="ConA-like_dom_sf"/>
</dbReference>
<name>K2LU81_TRYCR</name>
<dbReference type="Gene3D" id="2.60.120.200">
    <property type="match status" value="1"/>
</dbReference>
<feature type="non-terminal residue" evidence="2">
    <location>
        <position position="114"/>
    </location>
</feature>
<dbReference type="Pfam" id="PF22925">
    <property type="entry name" value="TS_C"/>
    <property type="match status" value="1"/>
</dbReference>
<evidence type="ECO:0000259" key="1">
    <source>
        <dbReference type="Pfam" id="PF22925"/>
    </source>
</evidence>
<dbReference type="AlphaFoldDB" id="K2LU81"/>
<comment type="caution">
    <text evidence="2">The sequence shown here is derived from an EMBL/GenBank/DDBJ whole genome shotgun (WGS) entry which is preliminary data.</text>
</comment>
<evidence type="ECO:0000313" key="2">
    <source>
        <dbReference type="EMBL" id="EKF26293.1"/>
    </source>
</evidence>
<proteinExistence type="predicted"/>
<dbReference type="EMBL" id="AHKC01021215">
    <property type="protein sequence ID" value="EKF26293.1"/>
    <property type="molecule type" value="Genomic_DNA"/>
</dbReference>
<sequence length="114" mass="13272">MHNVPKSGSIPLMGARLDGEDKSKFMELSYNSEKKWRVLCGGRTTEEHSRTWEPETTYQVAIVLQNGTQGFVYVDGKRVCGSVQRKIGNYGFEKDITLLHWRGWWQHRKPGRRF</sequence>
<keyword evidence="3" id="KW-1185">Reference proteome</keyword>
<reference evidence="2 3" key="1">
    <citation type="journal article" date="2012" name="BMC Genomics">
        <title>Comparative genomic analysis of human infective Trypanosoma cruzi lineages with the bat-restricted subspecies T. cruzi marinkellei.</title>
        <authorList>
            <person name="Franzen O."/>
            <person name="Talavera-Lopez C."/>
            <person name="Ochaya S."/>
            <person name="Butler C.E."/>
            <person name="Messenger L.A."/>
            <person name="Lewis M.D."/>
            <person name="Llewellyn M.S."/>
            <person name="Marinkelle C.J."/>
            <person name="Tyler K.M."/>
            <person name="Miles M.A."/>
            <person name="Andersson B."/>
        </authorList>
    </citation>
    <scope>NUCLEOTIDE SEQUENCE [LARGE SCALE GENOMIC DNA]</scope>
    <source>
        <strain evidence="2 3">B7</strain>
    </source>
</reference>
<protein>
    <submittedName>
        <fullName evidence="2">Trans-sialidase, putative</fullName>
    </submittedName>
</protein>
<dbReference type="SUPFAM" id="SSF49899">
    <property type="entry name" value="Concanavalin A-like lectins/glucanases"/>
    <property type="match status" value="1"/>
</dbReference>
<evidence type="ECO:0000313" key="3">
    <source>
        <dbReference type="Proteomes" id="UP000007350"/>
    </source>
</evidence>
<dbReference type="InterPro" id="IPR055239">
    <property type="entry name" value="TS_C"/>
</dbReference>
<dbReference type="Proteomes" id="UP000007350">
    <property type="component" value="Unassembled WGS sequence"/>
</dbReference>
<gene>
    <name evidence="2" type="ORF">MOQ_010023</name>
</gene>
<organism evidence="2 3">
    <name type="scientific">Trypanosoma cruzi marinkellei</name>
    <dbReference type="NCBI Taxonomy" id="85056"/>
    <lineage>
        <taxon>Eukaryota</taxon>
        <taxon>Discoba</taxon>
        <taxon>Euglenozoa</taxon>
        <taxon>Kinetoplastea</taxon>
        <taxon>Metakinetoplastina</taxon>
        <taxon>Trypanosomatida</taxon>
        <taxon>Trypanosomatidae</taxon>
        <taxon>Trypanosoma</taxon>
        <taxon>Schizotrypanum</taxon>
    </lineage>
</organism>
<feature type="domain" description="Trans-sialidase C-terminal" evidence="1">
    <location>
        <begin position="1"/>
        <end position="87"/>
    </location>
</feature>